<dbReference type="InterPro" id="IPR050546">
    <property type="entry name" value="Glycosyl_Hydrlase_16"/>
</dbReference>
<dbReference type="PANTHER" id="PTHR10963:SF55">
    <property type="entry name" value="GLYCOSIDE HYDROLASE FAMILY 16 PROTEIN"/>
    <property type="match status" value="1"/>
</dbReference>
<proteinExistence type="inferred from homology"/>
<dbReference type="Proteomes" id="UP000534186">
    <property type="component" value="Unassembled WGS sequence"/>
</dbReference>
<evidence type="ECO:0000259" key="2">
    <source>
        <dbReference type="PROSITE" id="PS51762"/>
    </source>
</evidence>
<protein>
    <submittedName>
        <fullName evidence="3">Beta-glucanase (GH16 family)</fullName>
    </submittedName>
</protein>
<dbReference type="InterPro" id="IPR013320">
    <property type="entry name" value="ConA-like_dom_sf"/>
</dbReference>
<dbReference type="CDD" id="cd08023">
    <property type="entry name" value="GH16_laminarinase_like"/>
    <property type="match status" value="1"/>
</dbReference>
<evidence type="ECO:0000313" key="3">
    <source>
        <dbReference type="EMBL" id="NYF53252.1"/>
    </source>
</evidence>
<dbReference type="Gene3D" id="2.60.120.200">
    <property type="match status" value="1"/>
</dbReference>
<gene>
    <name evidence="3" type="ORF">HDF12_003651</name>
</gene>
<dbReference type="PANTHER" id="PTHR10963">
    <property type="entry name" value="GLYCOSYL HYDROLASE-RELATED"/>
    <property type="match status" value="1"/>
</dbReference>
<sequence>MTFGTTCFQAMTTTEPPSTRSIPALRRLGYLRTLSRACLALSLTAGLSTVLRAEAPNPSDWILTWSDEFNGPSGSSPDPAKWKFDIGGSGYGNHELESYTNRPVNAHLQDGHLIITALKETHTGPDGITQPYTSARILTKGLFSQPYGRFEARMKLPTGKGIWPAFWLLGSNIDSDPWPKSGEIDIMENIGNPTEVHSTLHGPGYSGAHPITAKFTLPAGEAVNTAFHLYSVEWTPNDIKFFVDDHLITHRTPADLPPGTHWVFDHPFFIILNLATGGDWPGNPDHTTTFPQQMVIDYVRVYKPNQTQPSQTPIAASTPKSLQ</sequence>
<comment type="caution">
    <text evidence="3">The sequence shown here is derived from an EMBL/GenBank/DDBJ whole genome shotgun (WGS) entry which is preliminary data.</text>
</comment>
<evidence type="ECO:0000256" key="1">
    <source>
        <dbReference type="ARBA" id="ARBA00006865"/>
    </source>
</evidence>
<feature type="domain" description="GH16" evidence="2">
    <location>
        <begin position="50"/>
        <end position="307"/>
    </location>
</feature>
<dbReference type="PROSITE" id="PS51762">
    <property type="entry name" value="GH16_2"/>
    <property type="match status" value="1"/>
</dbReference>
<dbReference type="GO" id="GO:0004553">
    <property type="term" value="F:hydrolase activity, hydrolyzing O-glycosyl compounds"/>
    <property type="evidence" value="ECO:0007669"/>
    <property type="project" value="InterPro"/>
</dbReference>
<name>A0A7Y9NQ31_9BACT</name>
<evidence type="ECO:0000313" key="4">
    <source>
        <dbReference type="Proteomes" id="UP000534186"/>
    </source>
</evidence>
<dbReference type="Pfam" id="PF00722">
    <property type="entry name" value="Glyco_hydro_16"/>
    <property type="match status" value="1"/>
</dbReference>
<dbReference type="InterPro" id="IPR000757">
    <property type="entry name" value="Beta-glucanase-like"/>
</dbReference>
<reference evidence="3 4" key="1">
    <citation type="submission" date="2020-07" db="EMBL/GenBank/DDBJ databases">
        <title>Genomic Encyclopedia of Type Strains, Phase IV (KMG-V): Genome sequencing to study the core and pangenomes of soil and plant-associated prokaryotes.</title>
        <authorList>
            <person name="Whitman W."/>
        </authorList>
    </citation>
    <scope>NUCLEOTIDE SEQUENCE [LARGE SCALE GENOMIC DNA]</scope>
    <source>
        <strain evidence="3 4">M8UP30</strain>
    </source>
</reference>
<comment type="similarity">
    <text evidence="1">Belongs to the glycosyl hydrolase 16 family.</text>
</comment>
<organism evidence="3 4">
    <name type="scientific">Tunturiibacter lichenicola</name>
    <dbReference type="NCBI Taxonomy" id="2051959"/>
    <lineage>
        <taxon>Bacteria</taxon>
        <taxon>Pseudomonadati</taxon>
        <taxon>Acidobacteriota</taxon>
        <taxon>Terriglobia</taxon>
        <taxon>Terriglobales</taxon>
        <taxon>Acidobacteriaceae</taxon>
        <taxon>Tunturiibacter</taxon>
    </lineage>
</organism>
<dbReference type="SUPFAM" id="SSF49899">
    <property type="entry name" value="Concanavalin A-like lectins/glucanases"/>
    <property type="match status" value="1"/>
</dbReference>
<accession>A0A7Y9NQ31</accession>
<dbReference type="AlphaFoldDB" id="A0A7Y9NQ31"/>
<dbReference type="GO" id="GO:0005975">
    <property type="term" value="P:carbohydrate metabolic process"/>
    <property type="evidence" value="ECO:0007669"/>
    <property type="project" value="InterPro"/>
</dbReference>
<dbReference type="EMBL" id="JACCCV010000002">
    <property type="protein sequence ID" value="NYF53252.1"/>
    <property type="molecule type" value="Genomic_DNA"/>
</dbReference>